<keyword evidence="2" id="KW-1185">Reference proteome</keyword>
<dbReference type="Proteomes" id="UP000789704">
    <property type="component" value="Unassembled WGS sequence"/>
</dbReference>
<dbReference type="RefSeq" id="WP_228883980.1">
    <property type="nucleotide sequence ID" value="NZ_CAJQZC010000022.1"/>
</dbReference>
<organism evidence="1 2">
    <name type="scientific">Paraburkholderia saeva</name>
    <dbReference type="NCBI Taxonomy" id="2777537"/>
    <lineage>
        <taxon>Bacteria</taxon>
        <taxon>Pseudomonadati</taxon>
        <taxon>Pseudomonadota</taxon>
        <taxon>Betaproteobacteria</taxon>
        <taxon>Burkholderiales</taxon>
        <taxon>Burkholderiaceae</taxon>
        <taxon>Paraburkholderia</taxon>
    </lineage>
</organism>
<gene>
    <name evidence="1" type="ORF">LMG31841_05797</name>
</gene>
<accession>A0A9N8S3B2</accession>
<dbReference type="AlphaFoldDB" id="A0A9N8S3B2"/>
<name>A0A9N8S3B2_9BURK</name>
<evidence type="ECO:0000313" key="1">
    <source>
        <dbReference type="EMBL" id="CAG4928261.1"/>
    </source>
</evidence>
<protein>
    <submittedName>
        <fullName evidence="1">Uncharacterized protein</fullName>
    </submittedName>
</protein>
<dbReference type="EMBL" id="CAJQZC010000022">
    <property type="protein sequence ID" value="CAG4928261.1"/>
    <property type="molecule type" value="Genomic_DNA"/>
</dbReference>
<evidence type="ECO:0000313" key="2">
    <source>
        <dbReference type="Proteomes" id="UP000789704"/>
    </source>
</evidence>
<comment type="caution">
    <text evidence="1">The sequence shown here is derived from an EMBL/GenBank/DDBJ whole genome shotgun (WGS) entry which is preliminary data.</text>
</comment>
<proteinExistence type="predicted"/>
<reference evidence="1" key="1">
    <citation type="submission" date="2021-04" db="EMBL/GenBank/DDBJ databases">
        <authorList>
            <person name="Vanwijnsberghe S."/>
        </authorList>
    </citation>
    <scope>NUCLEOTIDE SEQUENCE</scope>
    <source>
        <strain evidence="1">LMG 31841</strain>
    </source>
</reference>
<sequence length="255" mass="26360">MQQFDITVANTGAFPVHAPGRYIKYVAGSNGGGDASLIVTPGGQGGSKIVLQPGQAYRVAESKPTPDSWTLANSAGGATIIGKVVIGDGRIDDNTFSGVVQTVDGGKVRTLAGASFIGMNLTAAPGAGQFQHVQLWNPAGSGKRLVVEQIETVSSVGVGFTHYATTAAISTLNGYGVSKLFGAPASAAGLLYKQNNATLLWTAAEMLTNGPINTTSLFKPAEPFVIPPGYGWGIIAQATNADLTATWEWYEEPNT</sequence>